<keyword evidence="6 7" id="KW-0472">Membrane</keyword>
<evidence type="ECO:0000256" key="8">
    <source>
        <dbReference type="SAM" id="MobiDB-lite"/>
    </source>
</evidence>
<comment type="subcellular location">
    <subcellularLocation>
        <location evidence="7">Cell membrane</location>
        <topology evidence="7">Peripheral membrane protein</topology>
        <orientation evidence="7">Cytoplasmic side</orientation>
    </subcellularLocation>
    <subcellularLocation>
        <location evidence="7">Bacterial flagellum basal body</location>
    </subcellularLocation>
</comment>
<evidence type="ECO:0000259" key="9">
    <source>
        <dbReference type="Pfam" id="PF01052"/>
    </source>
</evidence>
<protein>
    <recommendedName>
        <fullName evidence="2 7">Flagellar motor switch protein FliN</fullName>
    </recommendedName>
</protein>
<feature type="region of interest" description="Disordered" evidence="8">
    <location>
        <begin position="1"/>
        <end position="46"/>
    </location>
</feature>
<dbReference type="InterPro" id="IPR012826">
    <property type="entry name" value="FliN"/>
</dbReference>
<dbReference type="AlphaFoldDB" id="A0A1X7AGG7"/>
<dbReference type="PRINTS" id="PR00956">
    <property type="entry name" value="FLGMOTORFLIN"/>
</dbReference>
<dbReference type="PANTHER" id="PTHR43484:SF1">
    <property type="entry name" value="FLAGELLAR MOTOR SWITCH PROTEIN FLIN"/>
    <property type="match status" value="1"/>
</dbReference>
<evidence type="ECO:0000313" key="10">
    <source>
        <dbReference type="EMBL" id="SMA39940.1"/>
    </source>
</evidence>
<accession>A0A1X7AGG7</accession>
<dbReference type="NCBIfam" id="TIGR02480">
    <property type="entry name" value="fliN"/>
    <property type="match status" value="1"/>
</dbReference>
<comment type="function">
    <text evidence="7">FliN is one of three proteins (FliG, FliN, FliM) that form the rotor-mounted switch complex (C ring), located at the base of the basal body. This complex interacts with the CheY and CheZ chemotaxis proteins, in addition to contacting components of the motor that determine the direction of flagellar rotation.</text>
</comment>
<keyword evidence="3 7" id="KW-1003">Cell membrane</keyword>
<gene>
    <name evidence="10" type="primary">fliN_1</name>
    <name evidence="10" type="ORF">EHSB41UT_01113</name>
</gene>
<dbReference type="Pfam" id="PF01052">
    <property type="entry name" value="FliMN_C"/>
    <property type="match status" value="1"/>
</dbReference>
<evidence type="ECO:0000256" key="4">
    <source>
        <dbReference type="ARBA" id="ARBA00022500"/>
    </source>
</evidence>
<dbReference type="Gene3D" id="2.30.330.10">
    <property type="entry name" value="SpoA-like"/>
    <property type="match status" value="1"/>
</dbReference>
<dbReference type="RefSeq" id="WP_087107703.1">
    <property type="nucleotide sequence ID" value="NZ_CBCSCN010000001.1"/>
</dbReference>
<keyword evidence="4 7" id="KW-0145">Chemotaxis</keyword>
<dbReference type="SUPFAM" id="SSF101801">
    <property type="entry name" value="Surface presentation of antigens (SPOA)"/>
    <property type="match status" value="1"/>
</dbReference>
<dbReference type="EMBL" id="FWPT01000002">
    <property type="protein sequence ID" value="SMA39940.1"/>
    <property type="molecule type" value="Genomic_DNA"/>
</dbReference>
<keyword evidence="10" id="KW-0966">Cell projection</keyword>
<evidence type="ECO:0000256" key="1">
    <source>
        <dbReference type="ARBA" id="ARBA00009226"/>
    </source>
</evidence>
<name>A0A1X7AGG7_9GAMM</name>
<dbReference type="Proteomes" id="UP000196573">
    <property type="component" value="Unassembled WGS sequence"/>
</dbReference>
<evidence type="ECO:0000256" key="2">
    <source>
        <dbReference type="ARBA" id="ARBA00021897"/>
    </source>
</evidence>
<keyword evidence="10" id="KW-0282">Flagellum</keyword>
<proteinExistence type="inferred from homology"/>
<evidence type="ECO:0000313" key="11">
    <source>
        <dbReference type="Proteomes" id="UP000196573"/>
    </source>
</evidence>
<reference evidence="10 11" key="1">
    <citation type="submission" date="2017-03" db="EMBL/GenBank/DDBJ databases">
        <authorList>
            <person name="Afonso C.L."/>
            <person name="Miller P.J."/>
            <person name="Scott M.A."/>
            <person name="Spackman E."/>
            <person name="Goraichik I."/>
            <person name="Dimitrov K.M."/>
            <person name="Suarez D.L."/>
            <person name="Swayne D.E."/>
        </authorList>
    </citation>
    <scope>NUCLEOTIDE SEQUENCE [LARGE SCALE GENOMIC DNA]</scope>
    <source>
        <strain evidence="10">SB41UT1</strain>
    </source>
</reference>
<dbReference type="GO" id="GO:0009425">
    <property type="term" value="C:bacterial-type flagellum basal body"/>
    <property type="evidence" value="ECO:0007669"/>
    <property type="project" value="UniProtKB-SubCell"/>
</dbReference>
<evidence type="ECO:0000256" key="3">
    <source>
        <dbReference type="ARBA" id="ARBA00022475"/>
    </source>
</evidence>
<keyword evidence="5 7" id="KW-0283">Flagellar rotation</keyword>
<dbReference type="GO" id="GO:0003774">
    <property type="term" value="F:cytoskeletal motor activity"/>
    <property type="evidence" value="ECO:0007669"/>
    <property type="project" value="UniProtKB-UniRule"/>
</dbReference>
<sequence>MSEENNPSPSDQPAPEGNEQIKDVGVEELAKAHEGGTSSVKESGAPDLGLLLDIPVTLSLELGSTRINLGDLLRLNKGAIVELEKEASEPLEVKVNGTLIAYADVVVVNDRYGIRMIDVISESERLRKLS</sequence>
<evidence type="ECO:0000256" key="6">
    <source>
        <dbReference type="ARBA" id="ARBA00023136"/>
    </source>
</evidence>
<organism evidence="10 11">
    <name type="scientific">Parendozoicomonas haliclonae</name>
    <dbReference type="NCBI Taxonomy" id="1960125"/>
    <lineage>
        <taxon>Bacteria</taxon>
        <taxon>Pseudomonadati</taxon>
        <taxon>Pseudomonadota</taxon>
        <taxon>Gammaproteobacteria</taxon>
        <taxon>Oceanospirillales</taxon>
        <taxon>Endozoicomonadaceae</taxon>
        <taxon>Parendozoicomonas</taxon>
    </lineage>
</organism>
<evidence type="ECO:0000256" key="5">
    <source>
        <dbReference type="ARBA" id="ARBA00022779"/>
    </source>
</evidence>
<keyword evidence="11" id="KW-1185">Reference proteome</keyword>
<dbReference type="PANTHER" id="PTHR43484">
    <property type="match status" value="1"/>
</dbReference>
<dbReference type="InterPro" id="IPR036429">
    <property type="entry name" value="SpoA-like_sf"/>
</dbReference>
<dbReference type="OrthoDB" id="9773459at2"/>
<dbReference type="InterPro" id="IPR001172">
    <property type="entry name" value="FliN_T3SS_HrcQb"/>
</dbReference>
<dbReference type="GO" id="GO:0006935">
    <property type="term" value="P:chemotaxis"/>
    <property type="evidence" value="ECO:0007669"/>
    <property type="project" value="UniProtKB-KW"/>
</dbReference>
<dbReference type="GO" id="GO:0005886">
    <property type="term" value="C:plasma membrane"/>
    <property type="evidence" value="ECO:0007669"/>
    <property type="project" value="UniProtKB-SubCell"/>
</dbReference>
<feature type="domain" description="Flagellar motor switch protein FliN-like C-terminal" evidence="9">
    <location>
        <begin position="51"/>
        <end position="120"/>
    </location>
</feature>
<comment type="similarity">
    <text evidence="1 7">Belongs to the FliN/MopA/SpaO family.</text>
</comment>
<feature type="compositionally biased region" description="Polar residues" evidence="8">
    <location>
        <begin position="1"/>
        <end position="11"/>
    </location>
</feature>
<dbReference type="InterPro" id="IPR051469">
    <property type="entry name" value="FliN/MopA/SpaO"/>
</dbReference>
<keyword evidence="10" id="KW-0969">Cilium</keyword>
<feature type="compositionally biased region" description="Basic and acidic residues" evidence="8">
    <location>
        <begin position="19"/>
        <end position="34"/>
    </location>
</feature>
<dbReference type="InterPro" id="IPR001543">
    <property type="entry name" value="FliN-like_C"/>
</dbReference>
<keyword evidence="7" id="KW-0975">Bacterial flagellum</keyword>
<evidence type="ECO:0000256" key="7">
    <source>
        <dbReference type="RuleBase" id="RU362074"/>
    </source>
</evidence>
<dbReference type="GO" id="GO:0071973">
    <property type="term" value="P:bacterial-type flagellum-dependent cell motility"/>
    <property type="evidence" value="ECO:0007669"/>
    <property type="project" value="UniProtKB-UniRule"/>
</dbReference>